<evidence type="ECO:0000313" key="6">
    <source>
        <dbReference type="EMBL" id="CAE7267753.1"/>
    </source>
</evidence>
<keyword evidence="7" id="KW-1185">Reference proteome</keyword>
<keyword evidence="1" id="KW-0677">Repeat</keyword>
<dbReference type="SUPFAM" id="SSF48403">
    <property type="entry name" value="Ankyrin repeat"/>
    <property type="match status" value="2"/>
</dbReference>
<dbReference type="AlphaFoldDB" id="A0A812MGV3"/>
<dbReference type="InterPro" id="IPR050745">
    <property type="entry name" value="Multifunctional_regulatory"/>
</dbReference>
<evidence type="ECO:0000256" key="2">
    <source>
        <dbReference type="ARBA" id="ARBA00023043"/>
    </source>
</evidence>
<dbReference type="PANTHER" id="PTHR24189">
    <property type="entry name" value="MYOTROPHIN"/>
    <property type="match status" value="1"/>
</dbReference>
<dbReference type="SMART" id="SM00248">
    <property type="entry name" value="ANK"/>
    <property type="match status" value="8"/>
</dbReference>
<feature type="non-terminal residue" evidence="6">
    <location>
        <position position="736"/>
    </location>
</feature>
<keyword evidence="2 3" id="KW-0040">ANK repeat</keyword>
<feature type="repeat" description="ANK" evidence="3">
    <location>
        <begin position="481"/>
        <end position="513"/>
    </location>
</feature>
<dbReference type="PROSITE" id="PS50053">
    <property type="entry name" value="UBIQUITIN_2"/>
    <property type="match status" value="1"/>
</dbReference>
<dbReference type="InterPro" id="IPR000626">
    <property type="entry name" value="Ubiquitin-like_dom"/>
</dbReference>
<dbReference type="InterPro" id="IPR029071">
    <property type="entry name" value="Ubiquitin-like_domsf"/>
</dbReference>
<evidence type="ECO:0000256" key="1">
    <source>
        <dbReference type="ARBA" id="ARBA00022737"/>
    </source>
</evidence>
<dbReference type="OrthoDB" id="194358at2759"/>
<comment type="caution">
    <text evidence="6">The sequence shown here is derived from an EMBL/GenBank/DDBJ whole genome shotgun (WGS) entry which is preliminary data.</text>
</comment>
<evidence type="ECO:0000259" key="5">
    <source>
        <dbReference type="PROSITE" id="PS50053"/>
    </source>
</evidence>
<evidence type="ECO:0000256" key="4">
    <source>
        <dbReference type="SAM" id="MobiDB-lite"/>
    </source>
</evidence>
<dbReference type="PROSITE" id="PS50297">
    <property type="entry name" value="ANK_REP_REGION"/>
    <property type="match status" value="5"/>
</dbReference>
<dbReference type="Gene3D" id="1.25.40.20">
    <property type="entry name" value="Ankyrin repeat-containing domain"/>
    <property type="match status" value="3"/>
</dbReference>
<dbReference type="PROSITE" id="PS50088">
    <property type="entry name" value="ANK_REPEAT"/>
    <property type="match status" value="6"/>
</dbReference>
<feature type="domain" description="Ubiquitin-like" evidence="5">
    <location>
        <begin position="327"/>
        <end position="385"/>
    </location>
</feature>
<dbReference type="PANTHER" id="PTHR24189:SF50">
    <property type="entry name" value="ANKYRIN REPEAT AND SOCS BOX PROTEIN 2"/>
    <property type="match status" value="1"/>
</dbReference>
<accession>A0A812MGV3</accession>
<feature type="compositionally biased region" description="Low complexity" evidence="4">
    <location>
        <begin position="698"/>
        <end position="707"/>
    </location>
</feature>
<dbReference type="InterPro" id="IPR036770">
    <property type="entry name" value="Ankyrin_rpt-contain_sf"/>
</dbReference>
<dbReference type="Proteomes" id="UP000601435">
    <property type="component" value="Unassembled WGS sequence"/>
</dbReference>
<feature type="repeat" description="ANK" evidence="3">
    <location>
        <begin position="555"/>
        <end position="587"/>
    </location>
</feature>
<feature type="repeat" description="ANK" evidence="3">
    <location>
        <begin position="102"/>
        <end position="134"/>
    </location>
</feature>
<dbReference type="Pfam" id="PF12796">
    <property type="entry name" value="Ank_2"/>
    <property type="match status" value="3"/>
</dbReference>
<feature type="repeat" description="ANK" evidence="3">
    <location>
        <begin position="135"/>
        <end position="167"/>
    </location>
</feature>
<dbReference type="EMBL" id="CAJNJA010011188">
    <property type="protein sequence ID" value="CAE7267753.1"/>
    <property type="molecule type" value="Genomic_DNA"/>
</dbReference>
<dbReference type="InterPro" id="IPR002110">
    <property type="entry name" value="Ankyrin_rpt"/>
</dbReference>
<dbReference type="SUPFAM" id="SSF54236">
    <property type="entry name" value="Ubiquitin-like"/>
    <property type="match status" value="1"/>
</dbReference>
<evidence type="ECO:0000313" key="7">
    <source>
        <dbReference type="Proteomes" id="UP000601435"/>
    </source>
</evidence>
<feature type="compositionally biased region" description="Basic and acidic residues" evidence="4">
    <location>
        <begin position="687"/>
        <end position="696"/>
    </location>
</feature>
<feature type="region of interest" description="Disordered" evidence="4">
    <location>
        <begin position="670"/>
        <end position="708"/>
    </location>
</feature>
<proteinExistence type="predicted"/>
<feature type="repeat" description="ANK" evidence="3">
    <location>
        <begin position="588"/>
        <end position="620"/>
    </location>
</feature>
<protein>
    <submittedName>
        <fullName evidence="6">Invs protein</fullName>
    </submittedName>
</protein>
<feature type="compositionally biased region" description="Polar residues" evidence="4">
    <location>
        <begin position="676"/>
        <end position="685"/>
    </location>
</feature>
<organism evidence="6 7">
    <name type="scientific">Symbiodinium necroappetens</name>
    <dbReference type="NCBI Taxonomy" id="1628268"/>
    <lineage>
        <taxon>Eukaryota</taxon>
        <taxon>Sar</taxon>
        <taxon>Alveolata</taxon>
        <taxon>Dinophyceae</taxon>
        <taxon>Suessiales</taxon>
        <taxon>Symbiodiniaceae</taxon>
        <taxon>Symbiodinium</taxon>
    </lineage>
</organism>
<feature type="repeat" description="ANK" evidence="3">
    <location>
        <begin position="514"/>
        <end position="546"/>
    </location>
</feature>
<sequence>RDLKERDRDDVTDPSLDLVIVRIPGQLLDYRQLLRKFVQAANDSRFEEARQLLDEGAGFDAEGNLLLDFGSNVLHVAVRGRLNDLALHLISQGVDLESCNEMGRTPLVQACIKNTPEVITALLAARADVNIKDSSGRSAVYYAAMKENAIVVQQLIEAGAGPEELEMLGYSGNPHCPLVFHVDLQQGKTLKIGEDCNARKPSKKGDYRWSSLANPAMKVLQARARDTNYNPPYLQSLQSLVVSAGAEMQEHTPRLLGARAFNSAEAVQQDAAGPASAAVVPDAALHLQEEASRAEEAESSVCPESLYWILEEQDASSDVPRVLTIGVTVSSRTLGGREVCFQIGAWETVLSVKRRVASELRVPDFTIQLVQQGVTLKSETMLKELLRDDVTDPSLDLVIVRIPGQLLDYRQLLRKLVQAAKDSRFEEARQLLDEGAGFDAEGNLLLDFGSNVLHVAVRGRLNDLALHLISQGVDLESCNEMGRTPLVQACIKNTPEVITALLAARADVNIKDSSGRSAVYYAAMKENAAVVQQLIEAGADPEELENVDLESCNEMGRTPLVQACIKNAPEVITALLAARADVNIKDSSGRSAVYYAAMKENAAAVQQLIEAGADPKELEMLGCSGLRPLQTPKNWRSYLTCWAPWKMCPASAAVVPDAALHLQEEASRAEEAESSVAQNSPSAWQKTAEDISREAEYSSSQSPQRQWRSSRRAYGGSLDLLVLRKCASPTLYARVL</sequence>
<gene>
    <name evidence="6" type="primary">invs</name>
    <name evidence="6" type="ORF">SNEC2469_LOCUS6346</name>
</gene>
<evidence type="ECO:0000256" key="3">
    <source>
        <dbReference type="PROSITE-ProRule" id="PRU00023"/>
    </source>
</evidence>
<reference evidence="6" key="1">
    <citation type="submission" date="2021-02" db="EMBL/GenBank/DDBJ databases">
        <authorList>
            <person name="Dougan E. K."/>
            <person name="Rhodes N."/>
            <person name="Thang M."/>
            <person name="Chan C."/>
        </authorList>
    </citation>
    <scope>NUCLEOTIDE SEQUENCE</scope>
</reference>
<name>A0A812MGV3_9DINO</name>